<keyword evidence="1" id="KW-1133">Transmembrane helix</keyword>
<keyword evidence="1" id="KW-0812">Transmembrane</keyword>
<name>A0A537KZM2_9BACT</name>
<dbReference type="EMBL" id="VBAJ01000331">
    <property type="protein sequence ID" value="TMJ01195.1"/>
    <property type="molecule type" value="Genomic_DNA"/>
</dbReference>
<proteinExistence type="predicted"/>
<evidence type="ECO:0000313" key="2">
    <source>
        <dbReference type="EMBL" id="TMJ01195.1"/>
    </source>
</evidence>
<dbReference type="Pfam" id="PF08786">
    <property type="entry name" value="DcrB"/>
    <property type="match status" value="1"/>
</dbReference>
<comment type="caution">
    <text evidence="2">The sequence shown here is derived from an EMBL/GenBank/DDBJ whole genome shotgun (WGS) entry which is preliminary data.</text>
</comment>
<reference evidence="4 5" key="1">
    <citation type="journal article" date="2019" name="Nat. Microbiol.">
        <title>Mediterranean grassland soil C-N compound turnover is dependent on rainfall and depth, and is mediated by genomically divergent microorganisms.</title>
        <authorList>
            <person name="Diamond S."/>
            <person name="Andeer P.F."/>
            <person name="Li Z."/>
            <person name="Crits-Christoph A."/>
            <person name="Burstein D."/>
            <person name="Anantharaman K."/>
            <person name="Lane K.R."/>
            <person name="Thomas B.C."/>
            <person name="Pan C."/>
            <person name="Northen T.R."/>
            <person name="Banfield J.F."/>
        </authorList>
    </citation>
    <scope>NUCLEOTIDE SEQUENCE [LARGE SCALE GENOMIC DNA]</scope>
    <source>
        <strain evidence="3">NP_1</strain>
        <strain evidence="2">NP_2</strain>
    </source>
</reference>
<keyword evidence="1" id="KW-0472">Membrane</keyword>
<dbReference type="Proteomes" id="UP000315217">
    <property type="component" value="Unassembled WGS sequence"/>
</dbReference>
<evidence type="ECO:0000313" key="5">
    <source>
        <dbReference type="Proteomes" id="UP000318661"/>
    </source>
</evidence>
<gene>
    <name evidence="3" type="ORF">E6G98_10810</name>
    <name evidence="2" type="ORF">E6G99_12820</name>
</gene>
<dbReference type="AlphaFoldDB" id="A0A537KZM2"/>
<dbReference type="EMBL" id="VBAI01000169">
    <property type="protein sequence ID" value="TMJ09037.1"/>
    <property type="molecule type" value="Genomic_DNA"/>
</dbReference>
<feature type="transmembrane region" description="Helical" evidence="1">
    <location>
        <begin position="20"/>
        <end position="42"/>
    </location>
</feature>
<sequence>MQHTRSNRRGGAAVTFRRGVVVAIFAVVIASSTVLAASPAWLKFTHPELGFSVSYPEDWMLAGGVAGVDFVALGPQVAGVQGMRLNVNITHDPVPAGTSVDVYNTKSEEALKSTFSAYRPVQTARLTIGTLPAVLRQYTWKRNDGIELYQLQLLTIDSARGYVVTGTTLAGSSHLKGETKALANIMLTFRPH</sequence>
<dbReference type="InterPro" id="IPR014894">
    <property type="entry name" value="DcrB/EagT6"/>
</dbReference>
<dbReference type="SUPFAM" id="SSF55724">
    <property type="entry name" value="Mog1p/PsbP-like"/>
    <property type="match status" value="1"/>
</dbReference>
<dbReference type="Proteomes" id="UP000318661">
    <property type="component" value="Unassembled WGS sequence"/>
</dbReference>
<dbReference type="Gene3D" id="3.40.1000.10">
    <property type="entry name" value="Mog1/PsbP, alpha/beta/alpha sandwich"/>
    <property type="match status" value="1"/>
</dbReference>
<evidence type="ECO:0000313" key="3">
    <source>
        <dbReference type="EMBL" id="TMJ09037.1"/>
    </source>
</evidence>
<organism evidence="2 5">
    <name type="scientific">Candidatus Segetimicrobium genomatis</name>
    <dbReference type="NCBI Taxonomy" id="2569760"/>
    <lineage>
        <taxon>Bacteria</taxon>
        <taxon>Bacillati</taxon>
        <taxon>Candidatus Sysuimicrobiota</taxon>
        <taxon>Candidatus Sysuimicrobiia</taxon>
        <taxon>Candidatus Sysuimicrobiales</taxon>
        <taxon>Candidatus Segetimicrobiaceae</taxon>
        <taxon>Candidatus Segetimicrobium</taxon>
    </lineage>
</organism>
<accession>A0A537KZM2</accession>
<evidence type="ECO:0000256" key="1">
    <source>
        <dbReference type="SAM" id="Phobius"/>
    </source>
</evidence>
<dbReference type="InterPro" id="IPR016123">
    <property type="entry name" value="Mog1/PsbP_a/b/a-sand"/>
</dbReference>
<protein>
    <submittedName>
        <fullName evidence="2">DUF1795 domain-containing protein</fullName>
    </submittedName>
</protein>
<evidence type="ECO:0000313" key="4">
    <source>
        <dbReference type="Proteomes" id="UP000315217"/>
    </source>
</evidence>